<reference evidence="2 3" key="1">
    <citation type="submission" date="2020-04" db="EMBL/GenBank/DDBJ databases">
        <title>Zoogloea sp. G-4-1-14 isolated from soil.</title>
        <authorList>
            <person name="Dahal R.H."/>
        </authorList>
    </citation>
    <scope>NUCLEOTIDE SEQUENCE [LARGE SCALE GENOMIC DNA]</scope>
    <source>
        <strain evidence="2 3">G-4-1-14</strain>
    </source>
</reference>
<gene>
    <name evidence="2" type="ORF">HHL15_16270</name>
</gene>
<feature type="chain" id="PRO_5032604532" evidence="1">
    <location>
        <begin position="31"/>
        <end position="176"/>
    </location>
</feature>
<feature type="signal peptide" evidence="1">
    <location>
        <begin position="1"/>
        <end position="30"/>
    </location>
</feature>
<dbReference type="RefSeq" id="WP_169146846.1">
    <property type="nucleotide sequence ID" value="NZ_JABBGA010000014.1"/>
</dbReference>
<comment type="caution">
    <text evidence="2">The sequence shown here is derived from an EMBL/GenBank/DDBJ whole genome shotgun (WGS) entry which is preliminary data.</text>
</comment>
<protein>
    <submittedName>
        <fullName evidence="2">Cytochrome C</fullName>
    </submittedName>
</protein>
<dbReference type="AlphaFoldDB" id="A0A848G7Q2"/>
<evidence type="ECO:0000313" key="2">
    <source>
        <dbReference type="EMBL" id="NML27310.1"/>
    </source>
</evidence>
<dbReference type="InterPro" id="IPR018588">
    <property type="entry name" value="Dihaem_cytochrome-c"/>
</dbReference>
<dbReference type="Pfam" id="PF09626">
    <property type="entry name" value="DHC"/>
    <property type="match status" value="1"/>
</dbReference>
<evidence type="ECO:0000313" key="3">
    <source>
        <dbReference type="Proteomes" id="UP000580043"/>
    </source>
</evidence>
<keyword evidence="3" id="KW-1185">Reference proteome</keyword>
<dbReference type="EMBL" id="JABBGA010000014">
    <property type="protein sequence ID" value="NML27310.1"/>
    <property type="molecule type" value="Genomic_DNA"/>
</dbReference>
<evidence type="ECO:0000256" key="1">
    <source>
        <dbReference type="SAM" id="SignalP"/>
    </source>
</evidence>
<proteinExistence type="predicted"/>
<keyword evidence="1" id="KW-0732">Signal</keyword>
<sequence length="176" mass="19216">MPPIEHTHPVPALAGLLLTITLGLAGPAAADDDGRSMPRQVPKAYTSECGSCHLAFPPGALPAASWKHIMAGLDKHYGSNASLDDATTRQLDSWLQAHAGTWKRVGETPAQDRITRSAWFQRKHRQVRDAVWAHNSVKSPANCGACHPGAERGDFDDDHLKIPPGLPLHLRWAWFD</sequence>
<accession>A0A848G7Q2</accession>
<dbReference type="Proteomes" id="UP000580043">
    <property type="component" value="Unassembled WGS sequence"/>
</dbReference>
<organism evidence="2 3">
    <name type="scientific">Zoogloea dura</name>
    <dbReference type="NCBI Taxonomy" id="2728840"/>
    <lineage>
        <taxon>Bacteria</taxon>
        <taxon>Pseudomonadati</taxon>
        <taxon>Pseudomonadota</taxon>
        <taxon>Betaproteobacteria</taxon>
        <taxon>Rhodocyclales</taxon>
        <taxon>Zoogloeaceae</taxon>
        <taxon>Zoogloea</taxon>
    </lineage>
</organism>
<name>A0A848G7Q2_9RHOO</name>